<evidence type="ECO:0000313" key="11">
    <source>
        <dbReference type="EMBL" id="BEQ16975.1"/>
    </source>
</evidence>
<keyword evidence="6 9" id="KW-1133">Transmembrane helix</keyword>
<reference evidence="12" key="1">
    <citation type="journal article" date="2023" name="Arch. Microbiol.">
        <title>Desulfoferula mesophilus gen. nov. sp. nov., a mesophilic sulfate-reducing bacterium isolated from a brackish lake sediment.</title>
        <authorList>
            <person name="Watanabe T."/>
            <person name="Yabe T."/>
            <person name="Tsuji J.M."/>
            <person name="Fukui M."/>
        </authorList>
    </citation>
    <scope>NUCLEOTIDE SEQUENCE [LARGE SCALE GENOMIC DNA]</scope>
    <source>
        <strain evidence="12">12FAK</strain>
    </source>
</reference>
<proteinExistence type="inferred from homology"/>
<keyword evidence="12" id="KW-1185">Reference proteome</keyword>
<dbReference type="KEGG" id="dmp:FAK_40410"/>
<accession>A0AAU9EZK7</accession>
<evidence type="ECO:0000259" key="10">
    <source>
        <dbReference type="Pfam" id="PF04290"/>
    </source>
</evidence>
<evidence type="ECO:0000256" key="3">
    <source>
        <dbReference type="ARBA" id="ARBA00022475"/>
    </source>
</evidence>
<keyword evidence="3" id="KW-1003">Cell membrane</keyword>
<organism evidence="11 12">
    <name type="scientific">Desulfoferula mesophila</name>
    <dbReference type="NCBI Taxonomy" id="3058419"/>
    <lineage>
        <taxon>Bacteria</taxon>
        <taxon>Pseudomonadati</taxon>
        <taxon>Thermodesulfobacteriota</taxon>
        <taxon>Desulfarculia</taxon>
        <taxon>Desulfarculales</taxon>
        <taxon>Desulfarculaceae</taxon>
        <taxon>Desulfoferula</taxon>
    </lineage>
</organism>
<dbReference type="Proteomes" id="UP001366166">
    <property type="component" value="Chromosome"/>
</dbReference>
<feature type="transmembrane region" description="Helical" evidence="9">
    <location>
        <begin position="12"/>
        <end position="33"/>
    </location>
</feature>
<evidence type="ECO:0000256" key="5">
    <source>
        <dbReference type="ARBA" id="ARBA00022692"/>
    </source>
</evidence>
<sequence length="166" mass="18627">MIEFIKKAAAKISIALAFVCAASICAMVILTMADIGWRTIIGRSLPGAIELIELLMVITASVSFAYAQLHKKHAEVGIIEQFLSERSKLISDLINCTVVFVFILIMVWQGIIGFWESYKIDEFRFGLIPFPVWPMKLFIPLGFLGLALQLFSDILSTWMGLESHKE</sequence>
<dbReference type="EMBL" id="AP028679">
    <property type="protein sequence ID" value="BEQ16975.1"/>
    <property type="molecule type" value="Genomic_DNA"/>
</dbReference>
<evidence type="ECO:0000256" key="8">
    <source>
        <dbReference type="ARBA" id="ARBA00038436"/>
    </source>
</evidence>
<evidence type="ECO:0000256" key="2">
    <source>
        <dbReference type="ARBA" id="ARBA00022448"/>
    </source>
</evidence>
<comment type="similarity">
    <text evidence="8">Belongs to the TRAP transporter small permease family.</text>
</comment>
<feature type="domain" description="Tripartite ATP-independent periplasmic transporters DctQ component" evidence="10">
    <location>
        <begin position="27"/>
        <end position="158"/>
    </location>
</feature>
<evidence type="ECO:0000313" key="12">
    <source>
        <dbReference type="Proteomes" id="UP001366166"/>
    </source>
</evidence>
<dbReference type="InterPro" id="IPR055348">
    <property type="entry name" value="DctQ"/>
</dbReference>
<dbReference type="RefSeq" id="WP_338603569.1">
    <property type="nucleotide sequence ID" value="NZ_AP028679.1"/>
</dbReference>
<feature type="transmembrane region" description="Helical" evidence="9">
    <location>
        <begin position="135"/>
        <end position="161"/>
    </location>
</feature>
<keyword evidence="4" id="KW-0997">Cell inner membrane</keyword>
<evidence type="ECO:0000256" key="6">
    <source>
        <dbReference type="ARBA" id="ARBA00022989"/>
    </source>
</evidence>
<dbReference type="GO" id="GO:0005886">
    <property type="term" value="C:plasma membrane"/>
    <property type="evidence" value="ECO:0007669"/>
    <property type="project" value="UniProtKB-SubCell"/>
</dbReference>
<name>A0AAU9EZK7_9BACT</name>
<comment type="subcellular location">
    <subcellularLocation>
        <location evidence="1">Cell inner membrane</location>
        <topology evidence="1">Multi-pass membrane protein</topology>
    </subcellularLocation>
</comment>
<evidence type="ECO:0000256" key="9">
    <source>
        <dbReference type="SAM" id="Phobius"/>
    </source>
</evidence>
<keyword evidence="2" id="KW-0813">Transport</keyword>
<dbReference type="AlphaFoldDB" id="A0AAU9EZK7"/>
<feature type="transmembrane region" description="Helical" evidence="9">
    <location>
        <begin position="45"/>
        <end position="69"/>
    </location>
</feature>
<keyword evidence="5 9" id="KW-0812">Transmembrane</keyword>
<protein>
    <recommendedName>
        <fullName evidence="10">Tripartite ATP-independent periplasmic transporters DctQ component domain-containing protein</fullName>
    </recommendedName>
</protein>
<evidence type="ECO:0000256" key="7">
    <source>
        <dbReference type="ARBA" id="ARBA00023136"/>
    </source>
</evidence>
<dbReference type="PANTHER" id="PTHR35011">
    <property type="entry name" value="2,3-DIKETO-L-GULONATE TRAP TRANSPORTER SMALL PERMEASE PROTEIN YIAM"/>
    <property type="match status" value="1"/>
</dbReference>
<evidence type="ECO:0000256" key="1">
    <source>
        <dbReference type="ARBA" id="ARBA00004429"/>
    </source>
</evidence>
<feature type="transmembrane region" description="Helical" evidence="9">
    <location>
        <begin position="89"/>
        <end position="115"/>
    </location>
</feature>
<evidence type="ECO:0000256" key="4">
    <source>
        <dbReference type="ARBA" id="ARBA00022519"/>
    </source>
</evidence>
<dbReference type="Pfam" id="PF04290">
    <property type="entry name" value="DctQ"/>
    <property type="match status" value="1"/>
</dbReference>
<keyword evidence="7 9" id="KW-0472">Membrane</keyword>
<gene>
    <name evidence="11" type="ORF">FAK_40410</name>
</gene>
<dbReference type="InterPro" id="IPR007387">
    <property type="entry name" value="TRAP_DctQ"/>
</dbReference>